<feature type="transmembrane region" description="Helical" evidence="1">
    <location>
        <begin position="48"/>
        <end position="71"/>
    </location>
</feature>
<evidence type="ECO:0000256" key="1">
    <source>
        <dbReference type="SAM" id="Phobius"/>
    </source>
</evidence>
<accession>A0A8H7CJ73</accession>
<dbReference type="Proteomes" id="UP000623467">
    <property type="component" value="Unassembled WGS sequence"/>
</dbReference>
<dbReference type="OrthoDB" id="2929525at2759"/>
<dbReference type="AlphaFoldDB" id="A0A8H7CJ73"/>
<protein>
    <recommendedName>
        <fullName evidence="2">DUF6534 domain-containing protein</fullName>
    </recommendedName>
</protein>
<name>A0A8H7CJ73_9AGAR</name>
<organism evidence="3 4">
    <name type="scientific">Mycena sanguinolenta</name>
    <dbReference type="NCBI Taxonomy" id="230812"/>
    <lineage>
        <taxon>Eukaryota</taxon>
        <taxon>Fungi</taxon>
        <taxon>Dikarya</taxon>
        <taxon>Basidiomycota</taxon>
        <taxon>Agaricomycotina</taxon>
        <taxon>Agaricomycetes</taxon>
        <taxon>Agaricomycetidae</taxon>
        <taxon>Agaricales</taxon>
        <taxon>Marasmiineae</taxon>
        <taxon>Mycenaceae</taxon>
        <taxon>Mycena</taxon>
    </lineage>
</organism>
<feature type="transmembrane region" description="Helical" evidence="1">
    <location>
        <begin position="91"/>
        <end position="114"/>
    </location>
</feature>
<evidence type="ECO:0000259" key="2">
    <source>
        <dbReference type="Pfam" id="PF20152"/>
    </source>
</evidence>
<keyword evidence="4" id="KW-1185">Reference proteome</keyword>
<proteinExistence type="predicted"/>
<evidence type="ECO:0000313" key="4">
    <source>
        <dbReference type="Proteomes" id="UP000623467"/>
    </source>
</evidence>
<feature type="transmembrane region" description="Helical" evidence="1">
    <location>
        <begin position="12"/>
        <end position="36"/>
    </location>
</feature>
<feature type="transmembrane region" description="Helical" evidence="1">
    <location>
        <begin position="234"/>
        <end position="257"/>
    </location>
</feature>
<feature type="transmembrane region" description="Helical" evidence="1">
    <location>
        <begin position="121"/>
        <end position="141"/>
    </location>
</feature>
<dbReference type="PANTHER" id="PTHR40465:SF1">
    <property type="entry name" value="DUF6534 DOMAIN-CONTAINING PROTEIN"/>
    <property type="match status" value="1"/>
</dbReference>
<sequence length="271" mass="30299">MTAYGVDSPAILGALEIGVFLNLVIFGVVAFQGRLYFQNCPDKVGLKLLVGSILFFELCHSVASCHAIYFLTVTLAGIPEQQKLANSYSLALLFVFEPLVTGLVQGFFACRVWLLSGRTHISLICWGLCLLRFVGGVAMAVEAFLNVPLELDYFHLQDAYGWLITSTLTFNAVLDVLMAVSLGFYIRQLYTSYDLPRSEELMHRRAAFTIQTRLITSLTSIVIVIFLQSMKHNLIWLALYIVLPKLYSNSLLVSLSARPRNRNTVRALLGY</sequence>
<feature type="transmembrane region" description="Helical" evidence="1">
    <location>
        <begin position="206"/>
        <end position="228"/>
    </location>
</feature>
<dbReference type="PANTHER" id="PTHR40465">
    <property type="entry name" value="CHROMOSOME 1, WHOLE GENOME SHOTGUN SEQUENCE"/>
    <property type="match status" value="1"/>
</dbReference>
<feature type="transmembrane region" description="Helical" evidence="1">
    <location>
        <begin position="161"/>
        <end position="186"/>
    </location>
</feature>
<gene>
    <name evidence="3" type="ORF">MSAN_02263900</name>
</gene>
<evidence type="ECO:0000313" key="3">
    <source>
        <dbReference type="EMBL" id="KAF7337378.1"/>
    </source>
</evidence>
<dbReference type="EMBL" id="JACAZH010000034">
    <property type="protein sequence ID" value="KAF7337378.1"/>
    <property type="molecule type" value="Genomic_DNA"/>
</dbReference>
<reference evidence="3" key="1">
    <citation type="submission" date="2020-05" db="EMBL/GenBank/DDBJ databases">
        <title>Mycena genomes resolve the evolution of fungal bioluminescence.</title>
        <authorList>
            <person name="Tsai I.J."/>
        </authorList>
    </citation>
    <scope>NUCLEOTIDE SEQUENCE</scope>
    <source>
        <strain evidence="3">160909Yilan</strain>
    </source>
</reference>
<keyword evidence="1" id="KW-0812">Transmembrane</keyword>
<dbReference type="InterPro" id="IPR045339">
    <property type="entry name" value="DUF6534"/>
</dbReference>
<comment type="caution">
    <text evidence="3">The sequence shown here is derived from an EMBL/GenBank/DDBJ whole genome shotgun (WGS) entry which is preliminary data.</text>
</comment>
<dbReference type="Pfam" id="PF20152">
    <property type="entry name" value="DUF6534"/>
    <property type="match status" value="1"/>
</dbReference>
<feature type="domain" description="DUF6534" evidence="2">
    <location>
        <begin position="172"/>
        <end position="259"/>
    </location>
</feature>
<keyword evidence="1" id="KW-1133">Transmembrane helix</keyword>
<keyword evidence="1" id="KW-0472">Membrane</keyword>